<dbReference type="Gene3D" id="1.10.486.10">
    <property type="entry name" value="PCRA, domain 4"/>
    <property type="match status" value="1"/>
</dbReference>
<sequence length="1127" mass="124772">MKRDPASDRQIRAAEPGRSTWLAANAGSGKTRVLTDRVARLLLNGVSPQNILCLTYTKAAASEMQNRLFQRLGEWAMLDDAALRAALQRLGFEDVIDGARLARARTLFASAIETPGGLKIQTIHSFCAALLRRFPLEAGVSPQFQEVDDRNALILRDAVVEEIAESEDAEVLSRAALLTTDENFRGLTGEIAQYRDLFDTAPDGDALDELLGLPPGMTPDAVLELAFTRADMERLGHLVEALRGGTTKGDETALHKLSVLTGPSLAALSVLEDVFLTGATAKEPFSPSSRFPSAGVKKAHAHLMPEIEDWQARVAEARELRVALLARDKAQVLQDFARAFLPRYARAKEARGWLDFDDLILRTRELLTNTVVSQWVLWRLDGGIDHILVDEAQDTSPVQWQVIAALAREFTSGAGARDGVERTIFVVGDKKQSIYSFQGADPSGFDRMRADFGAQLAETGQPLQVLELEYSFRSAGAILGLVDRVFDGREEAGFTTDQRHKAFKDAMPGRVDLWPLVEKPEVEDKEDWWDPVDKPGQNNHHVLLARQIAEEIQRMLQDRVPVPVEVGHTGQYRARPIRPGDIMILVRSRSRVFPHLIAACKALGLPMAGADRLKVAAELAVRDITALLNFLALEQDDLSLAAVLKSPLFGWDEQRLFDLAQGRGRRTLWQVLRQNPETYATELSLLHDLRDQADFLRPFDLIERLLTRHEGRRKLLGRLGEEAEDGLDALLGQALVYEQTEIPSLTGFLVWMEADELQIKRQADSASNQIRVMTVHGAKGLESPVVILPDSLNSPDQDRAQVLPTLDMPLWKVKATEEPAAMREAREARRARAEEERDRLLYVAMTRAEKWLIVCGAGKIAKDRSDWYARIEDQMAEMGAGEHAFPGGEGLRLENGDWAGLAMDDTPPTPRARPMLPDWARQMAPPAEGPEQTLSPSVDLGGAKALAGEDGLDEEAAKRRGRQVHLLLEHLPGSDPDTWETMADTLLGEGPDRAEPAELDLLLAEARGVLTKPATARFFATEALAEVPVTATLEELAGRRIHGTIDRLIVGEDEIWAVDFKTNVTIPDRPEDTPEGLLRQMGAYAAALTQIYPDHRIRTALLWTRSATLMELPHDLVMAALRRSDPS</sequence>
<dbReference type="GO" id="GO:0043138">
    <property type="term" value="F:3'-5' DNA helicase activity"/>
    <property type="evidence" value="ECO:0007669"/>
    <property type="project" value="UniProtKB-EC"/>
</dbReference>
<dbReference type="InterPro" id="IPR011335">
    <property type="entry name" value="Restrct_endonuc-II-like"/>
</dbReference>
<evidence type="ECO:0000256" key="15">
    <source>
        <dbReference type="PROSITE-ProRule" id="PRU00560"/>
    </source>
</evidence>
<dbReference type="InterPro" id="IPR000212">
    <property type="entry name" value="DNA_helicase_UvrD/REP"/>
</dbReference>
<evidence type="ECO:0000256" key="5">
    <source>
        <dbReference type="ARBA" id="ARBA00022806"/>
    </source>
</evidence>
<organism evidence="18 19">
    <name type="scientific">Pseudooceanicola marinus</name>
    <dbReference type="NCBI Taxonomy" id="396013"/>
    <lineage>
        <taxon>Bacteria</taxon>
        <taxon>Pseudomonadati</taxon>
        <taxon>Pseudomonadota</taxon>
        <taxon>Alphaproteobacteria</taxon>
        <taxon>Rhodobacterales</taxon>
        <taxon>Paracoccaceae</taxon>
        <taxon>Pseudooceanicola</taxon>
    </lineage>
</organism>
<evidence type="ECO:0000256" key="3">
    <source>
        <dbReference type="ARBA" id="ARBA00022763"/>
    </source>
</evidence>
<keyword evidence="7 15" id="KW-0067">ATP-binding</keyword>
<dbReference type="Gene3D" id="3.40.50.300">
    <property type="entry name" value="P-loop containing nucleotide triphosphate hydrolases"/>
    <property type="match status" value="4"/>
</dbReference>
<dbReference type="GO" id="GO:0004527">
    <property type="term" value="F:exonuclease activity"/>
    <property type="evidence" value="ECO:0007669"/>
    <property type="project" value="UniProtKB-KW"/>
</dbReference>
<evidence type="ECO:0000256" key="14">
    <source>
        <dbReference type="ARBA" id="ARBA00048988"/>
    </source>
</evidence>
<keyword evidence="3" id="KW-0227">DNA damage</keyword>
<keyword evidence="5 15" id="KW-0347">Helicase</keyword>
<dbReference type="PROSITE" id="PS51217">
    <property type="entry name" value="UVRD_HELICASE_CTER"/>
    <property type="match status" value="1"/>
</dbReference>
<keyword evidence="6" id="KW-0269">Exonuclease</keyword>
<dbReference type="EC" id="5.6.2.4" evidence="12"/>
<dbReference type="Proteomes" id="UP000193963">
    <property type="component" value="Unassembled WGS sequence"/>
</dbReference>
<keyword evidence="1" id="KW-0540">Nuclease</keyword>
<dbReference type="InterPro" id="IPR038726">
    <property type="entry name" value="PDDEXK_AddAB-type"/>
</dbReference>
<dbReference type="PANTHER" id="PTHR11070:SF2">
    <property type="entry name" value="ATP-DEPENDENT DNA HELICASE SRS2"/>
    <property type="match status" value="1"/>
</dbReference>
<evidence type="ECO:0000256" key="13">
    <source>
        <dbReference type="ARBA" id="ARBA00034923"/>
    </source>
</evidence>
<accession>A0A1X7A396</accession>
<keyword evidence="2 15" id="KW-0547">Nucleotide-binding</keyword>
<evidence type="ECO:0000256" key="10">
    <source>
        <dbReference type="ARBA" id="ARBA00023235"/>
    </source>
</evidence>
<dbReference type="GO" id="GO:0016887">
    <property type="term" value="F:ATP hydrolysis activity"/>
    <property type="evidence" value="ECO:0007669"/>
    <property type="project" value="RHEA"/>
</dbReference>
<dbReference type="PANTHER" id="PTHR11070">
    <property type="entry name" value="UVRD / RECB / PCRA DNA HELICASE FAMILY MEMBER"/>
    <property type="match status" value="1"/>
</dbReference>
<evidence type="ECO:0000259" key="16">
    <source>
        <dbReference type="PROSITE" id="PS51198"/>
    </source>
</evidence>
<keyword evidence="10" id="KW-0413">Isomerase</keyword>
<keyword evidence="19" id="KW-1185">Reference proteome</keyword>
<dbReference type="OrthoDB" id="9810135at2"/>
<evidence type="ECO:0000256" key="9">
    <source>
        <dbReference type="ARBA" id="ARBA00023204"/>
    </source>
</evidence>
<dbReference type="PROSITE" id="PS51198">
    <property type="entry name" value="UVRD_HELICASE_ATP_BIND"/>
    <property type="match status" value="1"/>
</dbReference>
<keyword evidence="9" id="KW-0234">DNA repair</keyword>
<reference evidence="18 19" key="1">
    <citation type="submission" date="2017-03" db="EMBL/GenBank/DDBJ databases">
        <authorList>
            <person name="Afonso C.L."/>
            <person name="Miller P.J."/>
            <person name="Scott M.A."/>
            <person name="Spackman E."/>
            <person name="Goraichik I."/>
            <person name="Dimitrov K.M."/>
            <person name="Suarez D.L."/>
            <person name="Swayne D.E."/>
        </authorList>
    </citation>
    <scope>NUCLEOTIDE SEQUENCE [LARGE SCALE GENOMIC DNA]</scope>
    <source>
        <strain evidence="18 19">CECT 7751</strain>
    </source>
</reference>
<keyword evidence="8" id="KW-0238">DNA-binding</keyword>
<dbReference type="GO" id="GO:0005829">
    <property type="term" value="C:cytosol"/>
    <property type="evidence" value="ECO:0007669"/>
    <property type="project" value="TreeGrafter"/>
</dbReference>
<dbReference type="EMBL" id="FWFN01000008">
    <property type="protein sequence ID" value="SLN67454.1"/>
    <property type="molecule type" value="Genomic_DNA"/>
</dbReference>
<evidence type="ECO:0000256" key="1">
    <source>
        <dbReference type="ARBA" id="ARBA00022722"/>
    </source>
</evidence>
<dbReference type="InterPro" id="IPR027417">
    <property type="entry name" value="P-loop_NTPase"/>
</dbReference>
<evidence type="ECO:0000256" key="11">
    <source>
        <dbReference type="ARBA" id="ARBA00034617"/>
    </source>
</evidence>
<comment type="catalytic activity">
    <reaction evidence="11">
        <text>Couples ATP hydrolysis with the unwinding of duplex DNA by translocating in the 3'-5' direction.</text>
        <dbReference type="EC" id="5.6.2.4"/>
    </reaction>
</comment>
<dbReference type="Pfam" id="PF12705">
    <property type="entry name" value="PDDEXK_1"/>
    <property type="match status" value="1"/>
</dbReference>
<protein>
    <recommendedName>
        <fullName evidence="12">DNA 3'-5' helicase</fullName>
        <ecNumber evidence="12">5.6.2.4</ecNumber>
    </recommendedName>
    <alternativeName>
        <fullName evidence="13">DNA 3'-5' helicase II</fullName>
    </alternativeName>
</protein>
<dbReference type="GO" id="GO:0033202">
    <property type="term" value="C:DNA helicase complex"/>
    <property type="evidence" value="ECO:0007669"/>
    <property type="project" value="TreeGrafter"/>
</dbReference>
<dbReference type="SUPFAM" id="SSF52980">
    <property type="entry name" value="Restriction endonuclease-like"/>
    <property type="match status" value="1"/>
</dbReference>
<evidence type="ECO:0000256" key="2">
    <source>
        <dbReference type="ARBA" id="ARBA00022741"/>
    </source>
</evidence>
<dbReference type="Pfam" id="PF00580">
    <property type="entry name" value="UvrD-helicase"/>
    <property type="match status" value="1"/>
</dbReference>
<dbReference type="GO" id="GO:0000725">
    <property type="term" value="P:recombinational repair"/>
    <property type="evidence" value="ECO:0007669"/>
    <property type="project" value="TreeGrafter"/>
</dbReference>
<comment type="catalytic activity">
    <reaction evidence="14">
        <text>ATP + H2O = ADP + phosphate + H(+)</text>
        <dbReference type="Rhea" id="RHEA:13065"/>
        <dbReference type="ChEBI" id="CHEBI:15377"/>
        <dbReference type="ChEBI" id="CHEBI:15378"/>
        <dbReference type="ChEBI" id="CHEBI:30616"/>
        <dbReference type="ChEBI" id="CHEBI:43474"/>
        <dbReference type="ChEBI" id="CHEBI:456216"/>
        <dbReference type="EC" id="5.6.2.4"/>
    </reaction>
</comment>
<evidence type="ECO:0000256" key="8">
    <source>
        <dbReference type="ARBA" id="ARBA00023125"/>
    </source>
</evidence>
<dbReference type="InterPro" id="IPR014151">
    <property type="entry name" value="DNA_helicase_AddA"/>
</dbReference>
<evidence type="ECO:0000256" key="6">
    <source>
        <dbReference type="ARBA" id="ARBA00022839"/>
    </source>
</evidence>
<evidence type="ECO:0000313" key="19">
    <source>
        <dbReference type="Proteomes" id="UP000193963"/>
    </source>
</evidence>
<keyword evidence="4 15" id="KW-0378">Hydrolase</keyword>
<dbReference type="SUPFAM" id="SSF52540">
    <property type="entry name" value="P-loop containing nucleoside triphosphate hydrolases"/>
    <property type="match status" value="1"/>
</dbReference>
<dbReference type="InterPro" id="IPR014016">
    <property type="entry name" value="UvrD-like_ATP-bd"/>
</dbReference>
<dbReference type="GO" id="GO:0003677">
    <property type="term" value="F:DNA binding"/>
    <property type="evidence" value="ECO:0007669"/>
    <property type="project" value="UniProtKB-KW"/>
</dbReference>
<dbReference type="AlphaFoldDB" id="A0A1X7A396"/>
<dbReference type="Pfam" id="PF13361">
    <property type="entry name" value="UvrD_C"/>
    <property type="match status" value="1"/>
</dbReference>
<evidence type="ECO:0000313" key="18">
    <source>
        <dbReference type="EMBL" id="SLN67454.1"/>
    </source>
</evidence>
<dbReference type="InterPro" id="IPR011604">
    <property type="entry name" value="PDDEXK-like_dom_sf"/>
</dbReference>
<evidence type="ECO:0000259" key="17">
    <source>
        <dbReference type="PROSITE" id="PS51217"/>
    </source>
</evidence>
<feature type="binding site" evidence="15">
    <location>
        <begin position="24"/>
        <end position="31"/>
    </location>
    <ligand>
        <name>ATP</name>
        <dbReference type="ChEBI" id="CHEBI:30616"/>
    </ligand>
</feature>
<dbReference type="Gene3D" id="3.90.320.10">
    <property type="match status" value="1"/>
</dbReference>
<feature type="domain" description="UvrD-like helicase C-terminal" evidence="17">
    <location>
        <begin position="500"/>
        <end position="780"/>
    </location>
</feature>
<evidence type="ECO:0000256" key="12">
    <source>
        <dbReference type="ARBA" id="ARBA00034808"/>
    </source>
</evidence>
<name>A0A1X7A396_9RHOB</name>
<dbReference type="GO" id="GO:0005524">
    <property type="term" value="F:ATP binding"/>
    <property type="evidence" value="ECO:0007669"/>
    <property type="project" value="UniProtKB-UniRule"/>
</dbReference>
<evidence type="ECO:0000256" key="4">
    <source>
        <dbReference type="ARBA" id="ARBA00022801"/>
    </source>
</evidence>
<feature type="domain" description="UvrD-like helicase ATP-binding" evidence="16">
    <location>
        <begin position="3"/>
        <end position="475"/>
    </location>
</feature>
<evidence type="ECO:0000256" key="7">
    <source>
        <dbReference type="ARBA" id="ARBA00022840"/>
    </source>
</evidence>
<gene>
    <name evidence="18" type="primary">addA</name>
    <name evidence="18" type="ORF">PSM7751_03492</name>
</gene>
<dbReference type="NCBIfam" id="TIGR02784">
    <property type="entry name" value="addA_alphas"/>
    <property type="match status" value="1"/>
</dbReference>
<proteinExistence type="predicted"/>
<dbReference type="RefSeq" id="WP_085889524.1">
    <property type="nucleotide sequence ID" value="NZ_FWFN01000008.1"/>
</dbReference>
<dbReference type="InterPro" id="IPR014017">
    <property type="entry name" value="DNA_helicase_UvrD-like_C"/>
</dbReference>